<sequence>MRSLDEIFAEQFKKRNLKFDKKSLATEALNDPEVKNFLSQNKDLITQPILNRSLSNIYEFVHQKNSNDKIIDGYKPILAYNSDLKIIEVRYTLTGKKRSENAEIDLKKRIRLIDLPSKLKSVKLDQIDQSQERKAALNELAIFLSKFKQNSKSKGLYLVGDFGVGKTYLLAGLANTIADAGYKVVFMHVPSFIASLSRHFNKNTLESELDALSSVSVLIFDDIGAETLSDWSRDDVLGVILQKRMDNELPTFFSSNIPMKELEQHFAETKTGIDNLKAKRLMQRVYFLANEVYVGGPNRRNL</sequence>
<evidence type="ECO:0000259" key="2">
    <source>
        <dbReference type="Pfam" id="PF07319"/>
    </source>
</evidence>
<dbReference type="InterPro" id="IPR009928">
    <property type="entry name" value="DnaI_N"/>
</dbReference>
<name>A0A9X4X9I7_LACJH</name>
<dbReference type="SUPFAM" id="SSF52540">
    <property type="entry name" value="P-loop containing nucleoside triphosphate hydrolases"/>
    <property type="match status" value="1"/>
</dbReference>
<dbReference type="RefSeq" id="WP_155692763.1">
    <property type="nucleotide sequence ID" value="NZ_WKKC01000021.1"/>
</dbReference>
<feature type="domain" description="IstB-like ATP-binding" evidence="1">
    <location>
        <begin position="106"/>
        <end position="270"/>
    </location>
</feature>
<reference evidence="3 4" key="1">
    <citation type="submission" date="2019-11" db="EMBL/GenBank/DDBJ databases">
        <title>Gastrointestinal microbiota of Peromyscus leucopus.</title>
        <authorList>
            <person name="Milovic A."/>
            <person name="Bassam K."/>
            <person name="Barbour A.G."/>
        </authorList>
    </citation>
    <scope>NUCLEOTIDE SEQUENCE [LARGE SCALE GENOMIC DNA]</scope>
    <source>
        <strain evidence="3 4">LL8</strain>
    </source>
</reference>
<feature type="domain" description="Primosomal DnaI N-terminal" evidence="2">
    <location>
        <begin position="1"/>
        <end position="91"/>
    </location>
</feature>
<dbReference type="AlphaFoldDB" id="A0A9X4X9I7"/>
<accession>A0A9X4X9I7</accession>
<dbReference type="PANTHER" id="PTHR30050">
    <property type="entry name" value="CHROMOSOMAL REPLICATION INITIATOR PROTEIN DNAA"/>
    <property type="match status" value="1"/>
</dbReference>
<protein>
    <submittedName>
        <fullName evidence="3">Primosomal protein DnaI</fullName>
    </submittedName>
</protein>
<evidence type="ECO:0000259" key="1">
    <source>
        <dbReference type="Pfam" id="PF01695"/>
    </source>
</evidence>
<evidence type="ECO:0000313" key="3">
    <source>
        <dbReference type="EMBL" id="MTE03589.1"/>
    </source>
</evidence>
<dbReference type="Proteomes" id="UP000488295">
    <property type="component" value="Unassembled WGS sequence"/>
</dbReference>
<dbReference type="PANTHER" id="PTHR30050:SF8">
    <property type="entry name" value="PRIMOSOMAL PROTEIN DNAI"/>
    <property type="match status" value="1"/>
</dbReference>
<dbReference type="InterPro" id="IPR002611">
    <property type="entry name" value="IstB_ATP-bd"/>
</dbReference>
<dbReference type="EMBL" id="WKKC01000021">
    <property type="protein sequence ID" value="MTE03589.1"/>
    <property type="molecule type" value="Genomic_DNA"/>
</dbReference>
<dbReference type="Gene3D" id="3.40.50.300">
    <property type="entry name" value="P-loop containing nucleotide triphosphate hydrolases"/>
    <property type="match status" value="1"/>
</dbReference>
<dbReference type="CDD" id="cd00009">
    <property type="entry name" value="AAA"/>
    <property type="match status" value="1"/>
</dbReference>
<comment type="caution">
    <text evidence="3">The sequence shown here is derived from an EMBL/GenBank/DDBJ whole genome shotgun (WGS) entry which is preliminary data.</text>
</comment>
<dbReference type="GO" id="GO:0006260">
    <property type="term" value="P:DNA replication"/>
    <property type="evidence" value="ECO:0007669"/>
    <property type="project" value="TreeGrafter"/>
</dbReference>
<dbReference type="NCBIfam" id="NF006505">
    <property type="entry name" value="PRK08939.1"/>
    <property type="match status" value="1"/>
</dbReference>
<evidence type="ECO:0000313" key="4">
    <source>
        <dbReference type="Proteomes" id="UP000488295"/>
    </source>
</evidence>
<dbReference type="GO" id="GO:0005524">
    <property type="term" value="F:ATP binding"/>
    <property type="evidence" value="ECO:0007669"/>
    <property type="project" value="InterPro"/>
</dbReference>
<dbReference type="Pfam" id="PF07319">
    <property type="entry name" value="DnaI_N"/>
    <property type="match status" value="1"/>
</dbReference>
<dbReference type="Pfam" id="PF01695">
    <property type="entry name" value="IstB_IS21"/>
    <property type="match status" value="1"/>
</dbReference>
<organism evidence="3 4">
    <name type="scientific">Lactobacillus johnsonii</name>
    <dbReference type="NCBI Taxonomy" id="33959"/>
    <lineage>
        <taxon>Bacteria</taxon>
        <taxon>Bacillati</taxon>
        <taxon>Bacillota</taxon>
        <taxon>Bacilli</taxon>
        <taxon>Lactobacillales</taxon>
        <taxon>Lactobacillaceae</taxon>
        <taxon>Lactobacillus</taxon>
    </lineage>
</organism>
<proteinExistence type="predicted"/>
<dbReference type="InterPro" id="IPR027417">
    <property type="entry name" value="P-loop_NTPase"/>
</dbReference>
<gene>
    <name evidence="3" type="primary">dnaI</name>
    <name evidence="3" type="ORF">GJU95_07385</name>
</gene>